<protein>
    <submittedName>
        <fullName evidence="1">Uncharacterized protein</fullName>
    </submittedName>
</protein>
<dbReference type="Proteomes" id="UP000704762">
    <property type="component" value="Unassembled WGS sequence"/>
</dbReference>
<dbReference type="EMBL" id="JAFBCF010000001">
    <property type="protein sequence ID" value="MBM7799406.1"/>
    <property type="molecule type" value="Genomic_DNA"/>
</dbReference>
<dbReference type="PANTHER" id="PTHR34724:SF2">
    <property type="entry name" value="OS12G0596101 PROTEIN"/>
    <property type="match status" value="1"/>
</dbReference>
<dbReference type="PANTHER" id="PTHR34724">
    <property type="entry name" value="OS12G0596101 PROTEIN"/>
    <property type="match status" value="1"/>
</dbReference>
<accession>A0ABS2RK70</accession>
<organism evidence="1 2">
    <name type="scientific">Microlunatus panaciterrae</name>
    <dbReference type="NCBI Taxonomy" id="400768"/>
    <lineage>
        <taxon>Bacteria</taxon>
        <taxon>Bacillati</taxon>
        <taxon>Actinomycetota</taxon>
        <taxon>Actinomycetes</taxon>
        <taxon>Propionibacteriales</taxon>
        <taxon>Propionibacteriaceae</taxon>
        <taxon>Microlunatus</taxon>
    </lineage>
</organism>
<evidence type="ECO:0000313" key="1">
    <source>
        <dbReference type="EMBL" id="MBM7799406.1"/>
    </source>
</evidence>
<name>A0ABS2RK70_9ACTN</name>
<sequence>MCRAVTCGTCGKTTWTGCGNHVNQVMKNVPNGQQCRGHENETAAKVGVLGRLFGRR</sequence>
<proteinExistence type="predicted"/>
<comment type="caution">
    <text evidence="1">The sequence shown here is derived from an EMBL/GenBank/DDBJ whole genome shotgun (WGS) entry which is preliminary data.</text>
</comment>
<evidence type="ECO:0000313" key="2">
    <source>
        <dbReference type="Proteomes" id="UP000704762"/>
    </source>
</evidence>
<reference evidence="1 2" key="1">
    <citation type="submission" date="2021-01" db="EMBL/GenBank/DDBJ databases">
        <title>Sequencing the genomes of 1000 actinobacteria strains.</title>
        <authorList>
            <person name="Klenk H.-P."/>
        </authorList>
    </citation>
    <scope>NUCLEOTIDE SEQUENCE [LARGE SCALE GENOMIC DNA]</scope>
    <source>
        <strain evidence="1 2">DSM 18662</strain>
    </source>
</reference>
<keyword evidence="2" id="KW-1185">Reference proteome</keyword>
<dbReference type="RefSeq" id="WP_204918142.1">
    <property type="nucleotide sequence ID" value="NZ_BAAAQP010000003.1"/>
</dbReference>
<gene>
    <name evidence="1" type="ORF">JOE57_002327</name>
</gene>